<dbReference type="InterPro" id="IPR020269">
    <property type="entry name" value="Phage_Mu_Releasin"/>
</dbReference>
<dbReference type="EMBL" id="JAHYBZ010000021">
    <property type="protein sequence ID" value="MBW6402065.1"/>
    <property type="molecule type" value="Genomic_DNA"/>
</dbReference>
<evidence type="ECO:0000313" key="2">
    <source>
        <dbReference type="EMBL" id="MBW6402065.1"/>
    </source>
</evidence>
<keyword evidence="1" id="KW-0472">Membrane</keyword>
<sequence length="114" mass="12513">MIQFEYRDLMWILGVGAAVIGALVAFLKNKLTGGDGFARASDMVTISNRVTSIEERLSKMPNHQDLQQLQIRVGDVERGVAVVAERVSGLGEIMKRVEHQTGLLVQHQLREGGG</sequence>
<reference evidence="2 3" key="1">
    <citation type="submission" date="2021-07" db="EMBL/GenBank/DDBJ databases">
        <authorList>
            <person name="So Y."/>
        </authorList>
    </citation>
    <scope>NUCLEOTIDE SEQUENCE [LARGE SCALE GENOMIC DNA]</scope>
    <source>
        <strain evidence="2 3">HJA6</strain>
    </source>
</reference>
<keyword evidence="1" id="KW-0812">Transmembrane</keyword>
<proteinExistence type="predicted"/>
<dbReference type="Proteomes" id="UP001196565">
    <property type="component" value="Unassembled WGS sequence"/>
</dbReference>
<gene>
    <name evidence="2" type="ORF">KPL78_29735</name>
</gene>
<accession>A0ABS7AL37</accession>
<dbReference type="Pfam" id="PF10805">
    <property type="entry name" value="DUF2730"/>
    <property type="match status" value="1"/>
</dbReference>
<organism evidence="2 3">
    <name type="scientific">Roseomonas alba</name>
    <dbReference type="NCBI Taxonomy" id="2846776"/>
    <lineage>
        <taxon>Bacteria</taxon>
        <taxon>Pseudomonadati</taxon>
        <taxon>Pseudomonadota</taxon>
        <taxon>Alphaproteobacteria</taxon>
        <taxon>Acetobacterales</taxon>
        <taxon>Roseomonadaceae</taxon>
        <taxon>Roseomonas</taxon>
    </lineage>
</organism>
<evidence type="ECO:0000313" key="3">
    <source>
        <dbReference type="Proteomes" id="UP001196565"/>
    </source>
</evidence>
<comment type="caution">
    <text evidence="2">The sequence shown here is derived from an EMBL/GenBank/DDBJ whole genome shotgun (WGS) entry which is preliminary data.</text>
</comment>
<keyword evidence="1" id="KW-1133">Transmembrane helix</keyword>
<feature type="transmembrane region" description="Helical" evidence="1">
    <location>
        <begin position="9"/>
        <end position="27"/>
    </location>
</feature>
<keyword evidence="3" id="KW-1185">Reference proteome</keyword>
<protein>
    <submittedName>
        <fullName evidence="2">DUF2730 domain-containing protein</fullName>
    </submittedName>
</protein>
<evidence type="ECO:0000256" key="1">
    <source>
        <dbReference type="SAM" id="Phobius"/>
    </source>
</evidence>
<name>A0ABS7AL37_9PROT</name>
<dbReference type="RefSeq" id="WP_219766931.1">
    <property type="nucleotide sequence ID" value="NZ_JAHYBZ010000021.1"/>
</dbReference>